<dbReference type="AlphaFoldDB" id="A0A8S4N520"/>
<keyword evidence="1" id="KW-1133">Transmembrane helix</keyword>
<keyword evidence="3" id="KW-1185">Reference proteome</keyword>
<evidence type="ECO:0000313" key="3">
    <source>
        <dbReference type="Proteomes" id="UP000749559"/>
    </source>
</evidence>
<dbReference type="EMBL" id="CAIIXF020000001">
    <property type="protein sequence ID" value="CAH1775519.1"/>
    <property type="molecule type" value="Genomic_DNA"/>
</dbReference>
<dbReference type="Proteomes" id="UP000749559">
    <property type="component" value="Unassembled WGS sequence"/>
</dbReference>
<proteinExistence type="predicted"/>
<accession>A0A8S4N520</accession>
<feature type="non-terminal residue" evidence="2">
    <location>
        <position position="1"/>
    </location>
</feature>
<organism evidence="2 3">
    <name type="scientific">Owenia fusiformis</name>
    <name type="common">Polychaete worm</name>
    <dbReference type="NCBI Taxonomy" id="6347"/>
    <lineage>
        <taxon>Eukaryota</taxon>
        <taxon>Metazoa</taxon>
        <taxon>Spiralia</taxon>
        <taxon>Lophotrochozoa</taxon>
        <taxon>Annelida</taxon>
        <taxon>Polychaeta</taxon>
        <taxon>Sedentaria</taxon>
        <taxon>Canalipalpata</taxon>
        <taxon>Sabellida</taxon>
        <taxon>Oweniida</taxon>
        <taxon>Oweniidae</taxon>
        <taxon>Owenia</taxon>
    </lineage>
</organism>
<gene>
    <name evidence="2" type="ORF">OFUS_LOCUS2815</name>
</gene>
<protein>
    <submittedName>
        <fullName evidence="2">Uncharacterized protein</fullName>
    </submittedName>
</protein>
<sequence>QSSISIRLRSTIMGIFSYLMIAAVILIYSLAEQDNAAVLRFHKNVAKPNQITDGDIEVKSAYPAKFEEAQDTREKRSAHVNLSAFMPGPRMDRHRRHIRRHLKLRRHKSRSNVHRRIMAGRNGTWTWLPAYKRYAWFPEEKSDKDDSFSKIMRYGK</sequence>
<keyword evidence="1" id="KW-0472">Membrane</keyword>
<reference evidence="2" key="1">
    <citation type="submission" date="2022-03" db="EMBL/GenBank/DDBJ databases">
        <authorList>
            <person name="Martin C."/>
        </authorList>
    </citation>
    <scope>NUCLEOTIDE SEQUENCE</scope>
</reference>
<evidence type="ECO:0000256" key="1">
    <source>
        <dbReference type="SAM" id="Phobius"/>
    </source>
</evidence>
<comment type="caution">
    <text evidence="2">The sequence shown here is derived from an EMBL/GenBank/DDBJ whole genome shotgun (WGS) entry which is preliminary data.</text>
</comment>
<evidence type="ECO:0000313" key="2">
    <source>
        <dbReference type="EMBL" id="CAH1775519.1"/>
    </source>
</evidence>
<keyword evidence="1" id="KW-0812">Transmembrane</keyword>
<name>A0A8S4N520_OWEFU</name>
<feature type="transmembrane region" description="Helical" evidence="1">
    <location>
        <begin position="12"/>
        <end position="31"/>
    </location>
</feature>